<comment type="caution">
    <text evidence="1">The sequence shown here is derived from an EMBL/GenBank/DDBJ whole genome shotgun (WGS) entry which is preliminary data.</text>
</comment>
<gene>
    <name evidence="1" type="ORF">F8566_20140</name>
</gene>
<dbReference type="EMBL" id="WBMT01000009">
    <property type="protein sequence ID" value="KAB2347324.1"/>
    <property type="molecule type" value="Genomic_DNA"/>
</dbReference>
<name>A0A6H9YXJ5_9ACTN</name>
<keyword evidence="2" id="KW-1185">Reference proteome</keyword>
<protein>
    <submittedName>
        <fullName evidence="1">Uncharacterized protein</fullName>
    </submittedName>
</protein>
<sequence length="155" mass="16920">MTYGLPREVDPGQALLEEVHRTAGHVAWLGMRVAELEESELVWGVVEETDKPPSYGDDGELRGGGLETKRKAVPHAYVTLYGQERDRLARVAKAAIDAGVSERVVAVYEQVATAYVQVLERVLDRLELSEAQRRQVPEVVQGELRAIAGGQGSAA</sequence>
<reference evidence="1 2" key="1">
    <citation type="submission" date="2019-09" db="EMBL/GenBank/DDBJ databases">
        <title>Actinomadura physcomitrii sp. nov., a novel actinomycete isolated from moss [Physcomitrium sphaericum (Ludw) Fuernr].</title>
        <authorList>
            <person name="Zhuang X."/>
            <person name="Liu C."/>
        </authorList>
    </citation>
    <scope>NUCLEOTIDE SEQUENCE [LARGE SCALE GENOMIC DNA]</scope>
    <source>
        <strain evidence="1 2">HMC1</strain>
    </source>
</reference>
<dbReference type="RefSeq" id="WP_151562048.1">
    <property type="nucleotide sequence ID" value="NZ_WBMT01000009.1"/>
</dbReference>
<dbReference type="Proteomes" id="UP000468735">
    <property type="component" value="Unassembled WGS sequence"/>
</dbReference>
<dbReference type="AlphaFoldDB" id="A0A6H9YXJ5"/>
<evidence type="ECO:0000313" key="2">
    <source>
        <dbReference type="Proteomes" id="UP000468735"/>
    </source>
</evidence>
<proteinExistence type="predicted"/>
<accession>A0A6H9YXJ5</accession>
<dbReference type="OrthoDB" id="3624790at2"/>
<organism evidence="1 2">
    <name type="scientific">Actinomadura rudentiformis</name>
    <dbReference type="NCBI Taxonomy" id="359158"/>
    <lineage>
        <taxon>Bacteria</taxon>
        <taxon>Bacillati</taxon>
        <taxon>Actinomycetota</taxon>
        <taxon>Actinomycetes</taxon>
        <taxon>Streptosporangiales</taxon>
        <taxon>Thermomonosporaceae</taxon>
        <taxon>Actinomadura</taxon>
    </lineage>
</organism>
<evidence type="ECO:0000313" key="1">
    <source>
        <dbReference type="EMBL" id="KAB2347324.1"/>
    </source>
</evidence>